<dbReference type="SUPFAM" id="SSF88713">
    <property type="entry name" value="Glycoside hydrolase/deacetylase"/>
    <property type="match status" value="1"/>
</dbReference>
<protein>
    <recommendedName>
        <fullName evidence="3">WalW protein</fullName>
    </recommendedName>
</protein>
<dbReference type="InterPro" id="IPR011330">
    <property type="entry name" value="Glyco_hydro/deAcase_b/a-brl"/>
</dbReference>
<proteinExistence type="predicted"/>
<dbReference type="AlphaFoldDB" id="A0A3D9HK49"/>
<comment type="caution">
    <text evidence="1">The sequence shown here is derived from an EMBL/GenBank/DDBJ whole genome shotgun (WGS) entry which is preliminary data.</text>
</comment>
<dbReference type="Gene3D" id="3.20.20.370">
    <property type="entry name" value="Glycoside hydrolase/deacetylase"/>
    <property type="match status" value="1"/>
</dbReference>
<dbReference type="Proteomes" id="UP000256845">
    <property type="component" value="Unassembled WGS sequence"/>
</dbReference>
<sequence length="338" mass="37546">MADLGELEAPVLLVVVDAEEEFDWRKPFDRSSRGISSFSDNARAHEIYEDFGVEPTYCVDQCIVESDEAVGFLSNLEAQGKCSIGAHLHPWVTPPYEEEVNVFNSFHGNLPRELEEKKIAFITQSITQVFGQKPTIFRAGRYGVGPNTIDILKKYGYEIDCSYVPHTSYAHEDGPSFIGCCDQPFWFDDGQSILEIPLTRGLSGVASGAFPRRLSGIFDAGWSRKIRIPSVLSVTGMVERIALTPEGMTVEDQKRLLLSMRRQGKQVFSLTYHSPSLSIGHTPYVQSRADLDRFLVAIREVLQFFRDEIGGEFSTLQAVHKKALSAGTAGADIVAARS</sequence>
<evidence type="ECO:0008006" key="3">
    <source>
        <dbReference type="Google" id="ProtNLM"/>
    </source>
</evidence>
<keyword evidence="2" id="KW-1185">Reference proteome</keyword>
<evidence type="ECO:0000313" key="2">
    <source>
        <dbReference type="Proteomes" id="UP000256845"/>
    </source>
</evidence>
<reference evidence="1 2" key="1">
    <citation type="submission" date="2018-07" db="EMBL/GenBank/DDBJ databases">
        <title>Genomic Encyclopedia of Type Strains, Phase III (KMG-III): the genomes of soil and plant-associated and newly described type strains.</title>
        <authorList>
            <person name="Whitman W."/>
        </authorList>
    </citation>
    <scope>NUCLEOTIDE SEQUENCE [LARGE SCALE GENOMIC DNA]</scope>
    <source>
        <strain evidence="1 2">CECT 8488</strain>
    </source>
</reference>
<gene>
    <name evidence="1" type="ORF">DFP90_105242</name>
</gene>
<name>A0A3D9HK49_9PROT</name>
<dbReference type="EMBL" id="QRDW01000005">
    <property type="protein sequence ID" value="RED49870.1"/>
    <property type="molecule type" value="Genomic_DNA"/>
</dbReference>
<organism evidence="1 2">
    <name type="scientific">Aestuariispira insulae</name>
    <dbReference type="NCBI Taxonomy" id="1461337"/>
    <lineage>
        <taxon>Bacteria</taxon>
        <taxon>Pseudomonadati</taxon>
        <taxon>Pseudomonadota</taxon>
        <taxon>Alphaproteobacteria</taxon>
        <taxon>Rhodospirillales</taxon>
        <taxon>Kiloniellaceae</taxon>
        <taxon>Aestuariispira</taxon>
    </lineage>
</organism>
<evidence type="ECO:0000313" key="1">
    <source>
        <dbReference type="EMBL" id="RED49870.1"/>
    </source>
</evidence>
<accession>A0A3D9HK49</accession>
<dbReference type="GO" id="GO:0005975">
    <property type="term" value="P:carbohydrate metabolic process"/>
    <property type="evidence" value="ECO:0007669"/>
    <property type="project" value="InterPro"/>
</dbReference>